<dbReference type="CDD" id="cd02966">
    <property type="entry name" value="TlpA_like_family"/>
    <property type="match status" value="1"/>
</dbReference>
<dbReference type="InterPro" id="IPR000866">
    <property type="entry name" value="AhpC/TSA"/>
</dbReference>
<evidence type="ECO:0000313" key="7">
    <source>
        <dbReference type="Proteomes" id="UP000184287"/>
    </source>
</evidence>
<dbReference type="STRING" id="288992.SAMN04488522_103552"/>
<evidence type="ECO:0000256" key="3">
    <source>
        <dbReference type="ARBA" id="ARBA00023157"/>
    </source>
</evidence>
<dbReference type="GO" id="GO:0030313">
    <property type="term" value="C:cell envelope"/>
    <property type="evidence" value="ECO:0007669"/>
    <property type="project" value="UniProtKB-SubCell"/>
</dbReference>
<reference evidence="7" key="1">
    <citation type="submission" date="2016-11" db="EMBL/GenBank/DDBJ databases">
        <authorList>
            <person name="Varghese N."/>
            <person name="Submissions S."/>
        </authorList>
    </citation>
    <scope>NUCLEOTIDE SEQUENCE [LARGE SCALE GENOMIC DNA]</scope>
    <source>
        <strain evidence="7">DSM 16990</strain>
    </source>
</reference>
<dbReference type="PROSITE" id="PS51352">
    <property type="entry name" value="THIOREDOXIN_2"/>
    <property type="match status" value="1"/>
</dbReference>
<dbReference type="EMBL" id="FQUQ01000003">
    <property type="protein sequence ID" value="SHF75589.1"/>
    <property type="molecule type" value="Genomic_DNA"/>
</dbReference>
<accession>A0A1M5E8M9</accession>
<evidence type="ECO:0000313" key="6">
    <source>
        <dbReference type="EMBL" id="SHF75589.1"/>
    </source>
</evidence>
<evidence type="ECO:0000256" key="1">
    <source>
        <dbReference type="ARBA" id="ARBA00004196"/>
    </source>
</evidence>
<comment type="subcellular location">
    <subcellularLocation>
        <location evidence="1">Cell envelope</location>
    </subcellularLocation>
</comment>
<dbReference type="InterPro" id="IPR050553">
    <property type="entry name" value="Thioredoxin_ResA/DsbE_sf"/>
</dbReference>
<name>A0A1M5E8M9_9SPHI</name>
<keyword evidence="4" id="KW-0676">Redox-active center</keyword>
<organism evidence="6 7">
    <name type="scientific">Pedobacter caeni</name>
    <dbReference type="NCBI Taxonomy" id="288992"/>
    <lineage>
        <taxon>Bacteria</taxon>
        <taxon>Pseudomonadati</taxon>
        <taxon>Bacteroidota</taxon>
        <taxon>Sphingobacteriia</taxon>
        <taxon>Sphingobacteriales</taxon>
        <taxon>Sphingobacteriaceae</taxon>
        <taxon>Pedobacter</taxon>
    </lineage>
</organism>
<keyword evidence="3" id="KW-1015">Disulfide bond</keyword>
<protein>
    <submittedName>
        <fullName evidence="6">AhpC/TSA family protein</fullName>
    </submittedName>
</protein>
<dbReference type="InterPro" id="IPR013766">
    <property type="entry name" value="Thioredoxin_domain"/>
</dbReference>
<evidence type="ECO:0000256" key="2">
    <source>
        <dbReference type="ARBA" id="ARBA00022748"/>
    </source>
</evidence>
<evidence type="ECO:0000256" key="4">
    <source>
        <dbReference type="ARBA" id="ARBA00023284"/>
    </source>
</evidence>
<gene>
    <name evidence="6" type="ORF">SAMN04488522_103552</name>
</gene>
<dbReference type="GO" id="GO:0016209">
    <property type="term" value="F:antioxidant activity"/>
    <property type="evidence" value="ECO:0007669"/>
    <property type="project" value="InterPro"/>
</dbReference>
<dbReference type="SUPFAM" id="SSF52833">
    <property type="entry name" value="Thioredoxin-like"/>
    <property type="match status" value="1"/>
</dbReference>
<dbReference type="InterPro" id="IPR036249">
    <property type="entry name" value="Thioredoxin-like_sf"/>
</dbReference>
<dbReference type="PANTHER" id="PTHR42852">
    <property type="entry name" value="THIOL:DISULFIDE INTERCHANGE PROTEIN DSBE"/>
    <property type="match status" value="1"/>
</dbReference>
<dbReference type="Proteomes" id="UP000184287">
    <property type="component" value="Unassembled WGS sequence"/>
</dbReference>
<proteinExistence type="predicted"/>
<sequence length="383" mass="43812">MTLLNKRFFYFIFTMLFLQGVKLHAQGLKLIPFELEGTINADTGTVKLSLIADTGFYAARTAVLVSAKVVNKKFFIKGDIPYPVGVSIEYNRGGYSSRLFIIEPGVQSIDVDVHADGSTPKVGNIAMREYASGYLSFTKEIRLMDEKYMKKYDSLMIKYNRKIPVAIAAELQKEMQMIYDKSDENLLEYVKGNPQSYYAFWKLLRLSSFGYEPVFDAIFSNFSNGLKNNYTGKAFSKRLETAGVLAKGKKFPSRDFRDILGNQLDVTSFLKKKYTLVDFWYSSCHPCISQFPHLNELYARYKGKGFEIIGISTDQEKHKKDWIAGIKKHKILWPQYWDMNGAEAAKLSILAFPTNYLLDGEGRILKKNIKPDELEGFLQENVK</sequence>
<dbReference type="PANTHER" id="PTHR42852:SF6">
    <property type="entry name" value="THIOL:DISULFIDE INTERCHANGE PROTEIN DSBE"/>
    <property type="match status" value="1"/>
</dbReference>
<evidence type="ECO:0000259" key="5">
    <source>
        <dbReference type="PROSITE" id="PS51352"/>
    </source>
</evidence>
<dbReference type="GO" id="GO:0017004">
    <property type="term" value="P:cytochrome complex assembly"/>
    <property type="evidence" value="ECO:0007669"/>
    <property type="project" value="UniProtKB-KW"/>
</dbReference>
<dbReference type="Gene3D" id="3.40.30.10">
    <property type="entry name" value="Glutaredoxin"/>
    <property type="match status" value="1"/>
</dbReference>
<dbReference type="Pfam" id="PF00578">
    <property type="entry name" value="AhpC-TSA"/>
    <property type="match status" value="1"/>
</dbReference>
<keyword evidence="2" id="KW-0201">Cytochrome c-type biogenesis</keyword>
<keyword evidence="7" id="KW-1185">Reference proteome</keyword>
<dbReference type="GO" id="GO:0016491">
    <property type="term" value="F:oxidoreductase activity"/>
    <property type="evidence" value="ECO:0007669"/>
    <property type="project" value="InterPro"/>
</dbReference>
<feature type="domain" description="Thioredoxin" evidence="5">
    <location>
        <begin position="245"/>
        <end position="383"/>
    </location>
</feature>
<dbReference type="AlphaFoldDB" id="A0A1M5E8M9"/>